<comment type="similarity">
    <text evidence="1">Belongs to the PROTOR family.</text>
</comment>
<organism evidence="2 3">
    <name type="scientific">Cyprinus carpio carpio</name>
    <dbReference type="NCBI Taxonomy" id="630221"/>
    <lineage>
        <taxon>Eukaryota</taxon>
        <taxon>Metazoa</taxon>
        <taxon>Chordata</taxon>
        <taxon>Craniata</taxon>
        <taxon>Vertebrata</taxon>
        <taxon>Euteleostomi</taxon>
        <taxon>Actinopterygii</taxon>
        <taxon>Neopterygii</taxon>
        <taxon>Teleostei</taxon>
        <taxon>Ostariophysi</taxon>
        <taxon>Cypriniformes</taxon>
        <taxon>Cyprinidae</taxon>
        <taxon>Cyprininae</taxon>
        <taxon>Cyprinus</taxon>
    </lineage>
</organism>
<dbReference type="GO" id="GO:0038203">
    <property type="term" value="P:TORC2 signaling"/>
    <property type="evidence" value="ECO:0007669"/>
    <property type="project" value="TreeGrafter"/>
</dbReference>
<sequence length="95" mass="10851">MEIFVHECPSLKQGQELTVRQMALLGFRDLVLMKLSLDDLLRKNLSLIPASITQMLLVLQGIQESRGPSKEYYQLESPVARVVKLELQTHNSRIC</sequence>
<dbReference type="Ensembl" id="ENSCCRT00000148399.1">
    <property type="protein sequence ID" value="ENSCCRP00000110872.1"/>
    <property type="gene ID" value="ENSCCRG00000041182.2"/>
</dbReference>
<accession>A0A9J7XSP9</accession>
<dbReference type="GeneTree" id="ENSGT00530000063981"/>
<dbReference type="AlphaFoldDB" id="A0A9J7XSP9"/>
<proteinExistence type="inferred from homology"/>
<dbReference type="Proteomes" id="UP001108240">
    <property type="component" value="Unplaced"/>
</dbReference>
<dbReference type="GO" id="GO:0031932">
    <property type="term" value="C:TORC2 complex"/>
    <property type="evidence" value="ECO:0007669"/>
    <property type="project" value="TreeGrafter"/>
</dbReference>
<dbReference type="InterPro" id="IPR013745">
    <property type="entry name" value="Bit61/PRR5"/>
</dbReference>
<evidence type="ECO:0000313" key="2">
    <source>
        <dbReference type="Ensembl" id="ENSCCRP00000110872.1"/>
    </source>
</evidence>
<keyword evidence="3" id="KW-1185">Reference proteome</keyword>
<protein>
    <submittedName>
        <fullName evidence="2">Si:dkey-56p7.10</fullName>
    </submittedName>
</protein>
<dbReference type="PANTHER" id="PTHR32428:SF3">
    <property type="entry name" value="PROLINE-RICH PROTEIN 5-LIKE"/>
    <property type="match status" value="1"/>
</dbReference>
<dbReference type="PANTHER" id="PTHR32428">
    <property type="entry name" value="TARGET OF RAPAMYCIN COMPLEX 2 SUBUNIT BIT61-RELATED"/>
    <property type="match status" value="1"/>
</dbReference>
<reference evidence="2" key="2">
    <citation type="submission" date="2025-09" db="UniProtKB">
        <authorList>
            <consortium name="Ensembl"/>
        </authorList>
    </citation>
    <scope>IDENTIFICATION</scope>
</reference>
<name>A0A9J7XSP9_CYPCA</name>
<evidence type="ECO:0000313" key="3">
    <source>
        <dbReference type="Proteomes" id="UP001108240"/>
    </source>
</evidence>
<evidence type="ECO:0000256" key="1">
    <source>
        <dbReference type="ARBA" id="ARBA00010453"/>
    </source>
</evidence>
<reference evidence="2" key="1">
    <citation type="submission" date="2025-08" db="UniProtKB">
        <authorList>
            <consortium name="Ensembl"/>
        </authorList>
    </citation>
    <scope>IDENTIFICATION</scope>
</reference>